<comment type="caution">
    <text evidence="4">The sequence shown here is derived from an EMBL/GenBank/DDBJ whole genome shotgun (WGS) entry which is preliminary data.</text>
</comment>
<proteinExistence type="predicted"/>
<evidence type="ECO:0000259" key="3">
    <source>
        <dbReference type="PROSITE" id="PS50977"/>
    </source>
</evidence>
<dbReference type="EMBL" id="JAERTX010000006">
    <property type="protein sequence ID" value="MBM9460006.1"/>
    <property type="molecule type" value="Genomic_DNA"/>
</dbReference>
<protein>
    <submittedName>
        <fullName evidence="4">TetR/AcrR family transcriptional regulator</fullName>
    </submittedName>
</protein>
<evidence type="ECO:0000256" key="1">
    <source>
        <dbReference type="ARBA" id="ARBA00023125"/>
    </source>
</evidence>
<dbReference type="SUPFAM" id="SSF46689">
    <property type="entry name" value="Homeodomain-like"/>
    <property type="match status" value="1"/>
</dbReference>
<dbReference type="Proteomes" id="UP000663791">
    <property type="component" value="Unassembled WGS sequence"/>
</dbReference>
<dbReference type="GO" id="GO:0003677">
    <property type="term" value="F:DNA binding"/>
    <property type="evidence" value="ECO:0007669"/>
    <property type="project" value="UniProtKB-UniRule"/>
</dbReference>
<dbReference type="InterPro" id="IPR001647">
    <property type="entry name" value="HTH_TetR"/>
</dbReference>
<feature type="domain" description="HTH tetR-type" evidence="3">
    <location>
        <begin position="27"/>
        <end position="87"/>
    </location>
</feature>
<reference evidence="4" key="1">
    <citation type="submission" date="2021-01" db="EMBL/GenBank/DDBJ databases">
        <title>Novel species in genus Nocardioides.</title>
        <authorList>
            <person name="Zhang G."/>
        </authorList>
    </citation>
    <scope>NUCLEOTIDE SEQUENCE</scope>
    <source>
        <strain evidence="4">Zg-536</strain>
    </source>
</reference>
<dbReference type="Gene3D" id="1.10.10.60">
    <property type="entry name" value="Homeodomain-like"/>
    <property type="match status" value="1"/>
</dbReference>
<dbReference type="RefSeq" id="WP_205291301.1">
    <property type="nucleotide sequence ID" value="NZ_CP074406.1"/>
</dbReference>
<organism evidence="4 5">
    <name type="scientific">Nocardioides faecalis</name>
    <dbReference type="NCBI Taxonomy" id="2803858"/>
    <lineage>
        <taxon>Bacteria</taxon>
        <taxon>Bacillati</taxon>
        <taxon>Actinomycetota</taxon>
        <taxon>Actinomycetes</taxon>
        <taxon>Propionibacteriales</taxon>
        <taxon>Nocardioidaceae</taxon>
        <taxon>Nocardioides</taxon>
    </lineage>
</organism>
<dbReference type="SUPFAM" id="SSF48498">
    <property type="entry name" value="Tetracyclin repressor-like, C-terminal domain"/>
    <property type="match status" value="1"/>
</dbReference>
<evidence type="ECO:0000256" key="2">
    <source>
        <dbReference type="PROSITE-ProRule" id="PRU00335"/>
    </source>
</evidence>
<name>A0A938Y165_9ACTN</name>
<dbReference type="Gene3D" id="1.10.357.10">
    <property type="entry name" value="Tetracycline Repressor, domain 2"/>
    <property type="match status" value="1"/>
</dbReference>
<dbReference type="AlphaFoldDB" id="A0A938Y165"/>
<keyword evidence="1 2" id="KW-0238">DNA-binding</keyword>
<dbReference type="PROSITE" id="PS50977">
    <property type="entry name" value="HTH_TETR_2"/>
    <property type="match status" value="1"/>
</dbReference>
<dbReference type="InterPro" id="IPR036271">
    <property type="entry name" value="Tet_transcr_reg_TetR-rel_C_sf"/>
</dbReference>
<sequence>MPRSLIDMLWRDHPAAPTRGSRGPQARHSTGDVVRVALALADADGLGAITARSLASALDVSTMSVYTYVNSRDDLLVLMVDQAHAEMERTDWGRLGWQQRVRRLAEQNLALHTQRPWLLDIDDERSALGPGTIAKYDHELAALAPLDLDDVTRDAALGFVLDFARASARARRPGPRAGELAENWPEWSARLQMYLGDTHPLARRVGAAAGAALNGPTSTTHAWDFGLERVLAALADL</sequence>
<feature type="DNA-binding region" description="H-T-H motif" evidence="2">
    <location>
        <begin position="50"/>
        <end position="69"/>
    </location>
</feature>
<accession>A0A938Y165</accession>
<keyword evidence="5" id="KW-1185">Reference proteome</keyword>
<gene>
    <name evidence="4" type="ORF">JK386_08830</name>
</gene>
<evidence type="ECO:0000313" key="5">
    <source>
        <dbReference type="Proteomes" id="UP000663791"/>
    </source>
</evidence>
<evidence type="ECO:0000313" key="4">
    <source>
        <dbReference type="EMBL" id="MBM9460006.1"/>
    </source>
</evidence>
<dbReference type="InterPro" id="IPR009057">
    <property type="entry name" value="Homeodomain-like_sf"/>
</dbReference>